<gene>
    <name evidence="1" type="ORF">EVA93_04650</name>
</gene>
<dbReference type="AlphaFoldDB" id="A0A520MXC5"/>
<accession>A0A520MXC5</accession>
<evidence type="ECO:0008006" key="3">
    <source>
        <dbReference type="Google" id="ProtNLM"/>
    </source>
</evidence>
<dbReference type="Proteomes" id="UP000318710">
    <property type="component" value="Unassembled WGS sequence"/>
</dbReference>
<evidence type="ECO:0000313" key="2">
    <source>
        <dbReference type="Proteomes" id="UP000318710"/>
    </source>
</evidence>
<organism evidence="1 2">
    <name type="scientific">SAR86 cluster bacterium</name>
    <dbReference type="NCBI Taxonomy" id="2030880"/>
    <lineage>
        <taxon>Bacteria</taxon>
        <taxon>Pseudomonadati</taxon>
        <taxon>Pseudomonadota</taxon>
        <taxon>Gammaproteobacteria</taxon>
        <taxon>SAR86 cluster</taxon>
    </lineage>
</organism>
<proteinExistence type="predicted"/>
<sequence>MKRSYFSSTIENFISTRESDILGTLTSSENIFSITPKTTYAWQGEISVMQSSLVDIDGHIDFEYVIPRMGKRVDVLLVIENIIFIIEFKVGSDTYDANSITQLVDYTLDLKNFHEGSHNQIICPILIATEAQETNFTIITEED</sequence>
<feature type="non-terminal residue" evidence="1">
    <location>
        <position position="143"/>
    </location>
</feature>
<name>A0A520MXC5_9GAMM</name>
<comment type="caution">
    <text evidence="1">The sequence shown here is derived from an EMBL/GenBank/DDBJ whole genome shotgun (WGS) entry which is preliminary data.</text>
</comment>
<reference evidence="1 2" key="1">
    <citation type="submission" date="2019-02" db="EMBL/GenBank/DDBJ databases">
        <title>Prokaryotic population dynamics and viral predation in marine succession experiment using metagenomics: the confinement effect.</title>
        <authorList>
            <person name="Haro-Moreno J.M."/>
            <person name="Rodriguez-Valera F."/>
            <person name="Lopez-Perez M."/>
        </authorList>
    </citation>
    <scope>NUCLEOTIDE SEQUENCE [LARGE SCALE GENOMIC DNA]</scope>
    <source>
        <strain evidence="1">MED-G160</strain>
    </source>
</reference>
<evidence type="ECO:0000313" key="1">
    <source>
        <dbReference type="EMBL" id="RZO25888.1"/>
    </source>
</evidence>
<protein>
    <recommendedName>
        <fullName evidence="3">DUF91 domain-containing protein</fullName>
    </recommendedName>
</protein>
<dbReference type="EMBL" id="SHBF01000037">
    <property type="protein sequence ID" value="RZO25888.1"/>
    <property type="molecule type" value="Genomic_DNA"/>
</dbReference>